<evidence type="ECO:0000313" key="3">
    <source>
        <dbReference type="Proteomes" id="UP000694050"/>
    </source>
</evidence>
<dbReference type="AlphaFoldDB" id="A0A8J5NZ97"/>
<comment type="caution">
    <text evidence="2">The sequence shown here is derived from an EMBL/GenBank/DDBJ whole genome shotgun (WGS) entry which is preliminary data.</text>
</comment>
<dbReference type="Proteomes" id="UP000694050">
    <property type="component" value="Unassembled WGS sequence"/>
</dbReference>
<protein>
    <submittedName>
        <fullName evidence="2">Uncharacterized protein</fullName>
    </submittedName>
</protein>
<feature type="region of interest" description="Disordered" evidence="1">
    <location>
        <begin position="1"/>
        <end position="57"/>
    </location>
</feature>
<name>A0A8J5NZ97_FUSOX</name>
<proteinExistence type="predicted"/>
<reference evidence="2" key="1">
    <citation type="submission" date="2021-04" db="EMBL/GenBank/DDBJ databases">
        <title>First draft genome resource for Brassicaceae pathogens Fusarium oxysporum f. sp. raphani and Fusarium oxysporum f. sp. rapae.</title>
        <authorList>
            <person name="Asai S."/>
        </authorList>
    </citation>
    <scope>NUCLEOTIDE SEQUENCE</scope>
    <source>
        <strain evidence="2">Tf1208</strain>
    </source>
</reference>
<gene>
    <name evidence="2" type="ORF">Forpe1208_v011000</name>
</gene>
<dbReference type="EMBL" id="JAELUQ010000008">
    <property type="protein sequence ID" value="KAG7409172.1"/>
    <property type="molecule type" value="Genomic_DNA"/>
</dbReference>
<organism evidence="2 3">
    <name type="scientific">Fusarium oxysporum f. sp. rapae</name>
    <dbReference type="NCBI Taxonomy" id="485398"/>
    <lineage>
        <taxon>Eukaryota</taxon>
        <taxon>Fungi</taxon>
        <taxon>Dikarya</taxon>
        <taxon>Ascomycota</taxon>
        <taxon>Pezizomycotina</taxon>
        <taxon>Sordariomycetes</taxon>
        <taxon>Hypocreomycetidae</taxon>
        <taxon>Hypocreales</taxon>
        <taxon>Nectriaceae</taxon>
        <taxon>Fusarium</taxon>
        <taxon>Fusarium oxysporum species complex</taxon>
    </lineage>
</organism>
<evidence type="ECO:0000313" key="2">
    <source>
        <dbReference type="EMBL" id="KAG7409172.1"/>
    </source>
</evidence>
<evidence type="ECO:0000256" key="1">
    <source>
        <dbReference type="SAM" id="MobiDB-lite"/>
    </source>
</evidence>
<sequence length="205" mass="22518">MGTKHRASELNHPAKKMKSDNSNNNDKVSTRDWVPTAPRTRKVLPRQPITDSDDLPETTREQFGYLLQAIGDTSTETLYQVNLVDQINAFNSEGPFPPSFTYAPPPMNIIVGHDMHSTGTFPTALGSGINILISVPGSDIAHGCEENGCDKIVATVIPRPYAIGCLAVEVKYPKDSQETGYVLRTLIRDVQDQHSKKSLGRRTTA</sequence>
<accession>A0A8J5NZ97</accession>